<dbReference type="PIRSF" id="PIRSF029202">
    <property type="entry name" value="UCP029202"/>
    <property type="match status" value="1"/>
</dbReference>
<evidence type="ECO:0000313" key="2">
    <source>
        <dbReference type="Proteomes" id="UP001065593"/>
    </source>
</evidence>
<dbReference type="Pfam" id="PF09950">
    <property type="entry name" value="Major_capside"/>
    <property type="match status" value="1"/>
</dbReference>
<keyword evidence="2" id="KW-1185">Reference proteome</keyword>
<dbReference type="SUPFAM" id="SSF56563">
    <property type="entry name" value="Major capsid protein gp5"/>
    <property type="match status" value="1"/>
</dbReference>
<organism evidence="1 2">
    <name type="scientific">Lysinibacillus piscis</name>
    <dbReference type="NCBI Taxonomy" id="2518931"/>
    <lineage>
        <taxon>Bacteria</taxon>
        <taxon>Bacillati</taxon>
        <taxon>Bacillota</taxon>
        <taxon>Bacilli</taxon>
        <taxon>Bacillales</taxon>
        <taxon>Bacillaceae</taxon>
        <taxon>Lysinibacillus</taxon>
    </lineage>
</organism>
<evidence type="ECO:0000313" key="1">
    <source>
        <dbReference type="EMBL" id="GLC88250.1"/>
    </source>
</evidence>
<protein>
    <recommendedName>
        <fullName evidence="3">DUF2184 domain-containing protein</fullName>
    </recommendedName>
</protein>
<evidence type="ECO:0008006" key="3">
    <source>
        <dbReference type="Google" id="ProtNLM"/>
    </source>
</evidence>
<sequence length="302" mass="33149">MTMQTYRADAVIRPQDLNAIDKRVYEPHTSELKARSIFALKTDIPAGAKTYSYDVLTRSGAAKILAPGATDVPLVDADLKEETIKIYSIAAAFNISVQEVREAQMAGRAIDVTKADTVRKAIAEKENQIAFSGDKTHGIKGLTDAVGIQVYAVPQNGAGTSTKWADKTGEEIIDDIIEAKSKVDLLNGHEADTLLLTPDAKKQLQKKVFNEFTKQTALQYIQSEGLFQRIETINDFKGKGLAGTDCFVVLDSSPDVVELGIPLDVMRHPEEYAFPNTKVPFEERTTGLIIRYPMAICRVDGI</sequence>
<dbReference type="Proteomes" id="UP001065593">
    <property type="component" value="Unassembled WGS sequence"/>
</dbReference>
<dbReference type="Gene3D" id="3.30.2400.30">
    <property type="match status" value="1"/>
</dbReference>
<dbReference type="RefSeq" id="WP_264988013.1">
    <property type="nucleotide sequence ID" value="NZ_BRZA01000002.1"/>
</dbReference>
<accession>A0ABQ5NJ00</accession>
<gene>
    <name evidence="1" type="ORF">LYSBPC_13770</name>
</gene>
<proteinExistence type="predicted"/>
<reference evidence="1" key="1">
    <citation type="submission" date="2022-08" db="EMBL/GenBank/DDBJ databases">
        <title>Draft genome sequence of Lysinibacillus sp. strain KH24.</title>
        <authorList>
            <person name="Kanbe H."/>
            <person name="Itoh H."/>
        </authorList>
    </citation>
    <scope>NUCLEOTIDE SEQUENCE</scope>
    <source>
        <strain evidence="1">KH24</strain>
    </source>
</reference>
<dbReference type="InterPro" id="IPR020049">
    <property type="entry name" value="Major_capsid-like"/>
</dbReference>
<name>A0ABQ5NJ00_9BACI</name>
<comment type="caution">
    <text evidence="1">The sequence shown here is derived from an EMBL/GenBank/DDBJ whole genome shotgun (WGS) entry which is preliminary data.</text>
</comment>
<dbReference type="EMBL" id="BRZA01000002">
    <property type="protein sequence ID" value="GLC88250.1"/>
    <property type="molecule type" value="Genomic_DNA"/>
</dbReference>